<evidence type="ECO:0000313" key="2">
    <source>
        <dbReference type="Proteomes" id="UP000042958"/>
    </source>
</evidence>
<keyword evidence="2" id="KW-1185">Reference proteome</keyword>
<name>A0A0F7TV75_PENBI</name>
<reference evidence="2" key="1">
    <citation type="journal article" date="2015" name="Genome Announc.">
        <title>Draft genome sequence of the fungus Penicillium brasilianum MG11.</title>
        <authorList>
            <person name="Horn F."/>
            <person name="Linde J."/>
            <person name="Mattern D.J."/>
            <person name="Walther G."/>
            <person name="Guthke R."/>
            <person name="Brakhage A.A."/>
            <person name="Valiante V."/>
        </authorList>
    </citation>
    <scope>NUCLEOTIDE SEQUENCE [LARGE SCALE GENOMIC DNA]</scope>
    <source>
        <strain evidence="2">MG11</strain>
    </source>
</reference>
<proteinExistence type="predicted"/>
<accession>A0A0F7TV75</accession>
<sequence length="122" mass="13048">MSYALSRSLDQKIQLFGAPYGSTGASSGERGQALSPTHTVSIIMGLERMDEIARFIGTQAQLSQDDFDTLLWNETAGYYAAASGDCGYDLMDITQVLLAGIGSEQRQASFVEKLATLQISAG</sequence>
<dbReference type="OrthoDB" id="10036721at2759"/>
<dbReference type="AlphaFoldDB" id="A0A0F7TV75"/>
<organism evidence="1 2">
    <name type="scientific">Penicillium brasilianum</name>
    <dbReference type="NCBI Taxonomy" id="104259"/>
    <lineage>
        <taxon>Eukaryota</taxon>
        <taxon>Fungi</taxon>
        <taxon>Dikarya</taxon>
        <taxon>Ascomycota</taxon>
        <taxon>Pezizomycotina</taxon>
        <taxon>Eurotiomycetes</taxon>
        <taxon>Eurotiomycetidae</taxon>
        <taxon>Eurotiales</taxon>
        <taxon>Aspergillaceae</taxon>
        <taxon>Penicillium</taxon>
    </lineage>
</organism>
<gene>
    <name evidence="1" type="ORF">PMG11_08357</name>
</gene>
<dbReference type="EMBL" id="CDHK01000007">
    <property type="protein sequence ID" value="CEJ59746.1"/>
    <property type="molecule type" value="Genomic_DNA"/>
</dbReference>
<dbReference type="Proteomes" id="UP000042958">
    <property type="component" value="Unassembled WGS sequence"/>
</dbReference>
<evidence type="ECO:0000313" key="1">
    <source>
        <dbReference type="EMBL" id="CEJ59746.1"/>
    </source>
</evidence>
<protein>
    <submittedName>
        <fullName evidence="1">Uncharacterized protein</fullName>
    </submittedName>
</protein>